<proteinExistence type="predicted"/>
<sequence>MSTHADEMIELWTSTVLFMAALTIAIGLIHAGSNDIRLLDERISAQDRNVHPTLHSRGEFVMSGARLAATLMNMQDEQADIVIQGKRIAAHTDSRMVDISFISLHAIYQKRIVRSEDGRIMEIHYDLGG</sequence>
<dbReference type="RefSeq" id="WP_085493531.1">
    <property type="nucleotide sequence ID" value="NZ_FXAZ01000001.1"/>
</dbReference>
<gene>
    <name evidence="2" type="ORF">SAMN06295960_1387</name>
</gene>
<reference evidence="2 3" key="1">
    <citation type="submission" date="2017-04" db="EMBL/GenBank/DDBJ databases">
        <authorList>
            <person name="Afonso C.L."/>
            <person name="Miller P.J."/>
            <person name="Scott M.A."/>
            <person name="Spackman E."/>
            <person name="Goraichik I."/>
            <person name="Dimitrov K.M."/>
            <person name="Suarez D.L."/>
            <person name="Swayne D.E."/>
        </authorList>
    </citation>
    <scope>NUCLEOTIDE SEQUENCE [LARGE SCALE GENOMIC DNA]</scope>
    <source>
        <strain evidence="2 3">11</strain>
    </source>
</reference>
<evidence type="ECO:0000256" key="1">
    <source>
        <dbReference type="SAM" id="Phobius"/>
    </source>
</evidence>
<dbReference type="STRING" id="1852522.SAMN06295960_1387"/>
<name>A0A1X7J9V1_9BACL</name>
<keyword evidence="1" id="KW-1133">Transmembrane helix</keyword>
<accession>A0A1X7J9V1</accession>
<keyword evidence="1" id="KW-0812">Transmembrane</keyword>
<feature type="transmembrane region" description="Helical" evidence="1">
    <location>
        <begin position="12"/>
        <end position="32"/>
    </location>
</feature>
<evidence type="ECO:0000313" key="3">
    <source>
        <dbReference type="Proteomes" id="UP000193834"/>
    </source>
</evidence>
<organism evidence="2 3">
    <name type="scientific">Paenibacillus aquistagni</name>
    <dbReference type="NCBI Taxonomy" id="1852522"/>
    <lineage>
        <taxon>Bacteria</taxon>
        <taxon>Bacillati</taxon>
        <taxon>Bacillota</taxon>
        <taxon>Bacilli</taxon>
        <taxon>Bacillales</taxon>
        <taxon>Paenibacillaceae</taxon>
        <taxon>Paenibacillus</taxon>
    </lineage>
</organism>
<dbReference type="EMBL" id="FXAZ01000001">
    <property type="protein sequence ID" value="SMG24578.1"/>
    <property type="molecule type" value="Genomic_DNA"/>
</dbReference>
<dbReference type="Proteomes" id="UP000193834">
    <property type="component" value="Unassembled WGS sequence"/>
</dbReference>
<dbReference type="AlphaFoldDB" id="A0A1X7J9V1"/>
<keyword evidence="3" id="KW-1185">Reference proteome</keyword>
<protein>
    <submittedName>
        <fullName evidence="2">Uncharacterized protein</fullName>
    </submittedName>
</protein>
<evidence type="ECO:0000313" key="2">
    <source>
        <dbReference type="EMBL" id="SMG24578.1"/>
    </source>
</evidence>
<keyword evidence="1" id="KW-0472">Membrane</keyword>